<dbReference type="Pfam" id="PF02450">
    <property type="entry name" value="LCAT"/>
    <property type="match status" value="1"/>
</dbReference>
<dbReference type="GO" id="GO:0008374">
    <property type="term" value="F:O-acyltransferase activity"/>
    <property type="evidence" value="ECO:0007669"/>
    <property type="project" value="InterPro"/>
</dbReference>
<dbReference type="Proteomes" id="UP000594638">
    <property type="component" value="Unassembled WGS sequence"/>
</dbReference>
<sequence length="209" mass="23668">MRARICIWLLMIGDYPFKIQRAMAPGLLDSDFLGLQTLESVMRVSRTWDSIISLIPKEGETIWDNLDWSPKEGHVCDSETKKYNNGKNENNTKGGTSFRVQELTKYGRIISFGKASLDLPSSQLPVIGSEKQEFVHGDSSPNSYSSCGEYWSNPLETKLPDAPDMEIYCLYGLEFLPKDLTCTNYHHLVGARPFLFKLIAQQMEVTMDA</sequence>
<dbReference type="OrthoDB" id="1721605at2759"/>
<keyword evidence="1" id="KW-0012">Acyltransferase</keyword>
<keyword evidence="1" id="KW-0808">Transferase</keyword>
<dbReference type="Gramene" id="OE9A120716T2">
    <property type="protein sequence ID" value="OE9A120716C2"/>
    <property type="gene ID" value="OE9A120716"/>
</dbReference>
<evidence type="ECO:0000313" key="2">
    <source>
        <dbReference type="Proteomes" id="UP000594638"/>
    </source>
</evidence>
<keyword evidence="2" id="KW-1185">Reference proteome</keyword>
<proteinExistence type="predicted"/>
<dbReference type="InterPro" id="IPR003386">
    <property type="entry name" value="LACT/PDAT_acylTrfase"/>
</dbReference>
<dbReference type="AlphaFoldDB" id="A0A8S0RKE8"/>
<evidence type="ECO:0000313" key="1">
    <source>
        <dbReference type="EMBL" id="CAA2979724.1"/>
    </source>
</evidence>
<name>A0A8S0RKE8_OLEEU</name>
<organism evidence="1 2">
    <name type="scientific">Olea europaea subsp. europaea</name>
    <dbReference type="NCBI Taxonomy" id="158383"/>
    <lineage>
        <taxon>Eukaryota</taxon>
        <taxon>Viridiplantae</taxon>
        <taxon>Streptophyta</taxon>
        <taxon>Embryophyta</taxon>
        <taxon>Tracheophyta</taxon>
        <taxon>Spermatophyta</taxon>
        <taxon>Magnoliopsida</taxon>
        <taxon>eudicotyledons</taxon>
        <taxon>Gunneridae</taxon>
        <taxon>Pentapetalae</taxon>
        <taxon>asterids</taxon>
        <taxon>lamiids</taxon>
        <taxon>Lamiales</taxon>
        <taxon>Oleaceae</taxon>
        <taxon>Oleeae</taxon>
        <taxon>Olea</taxon>
    </lineage>
</organism>
<dbReference type="EMBL" id="CACTIH010003633">
    <property type="protein sequence ID" value="CAA2979724.1"/>
    <property type="molecule type" value="Genomic_DNA"/>
</dbReference>
<reference evidence="1 2" key="1">
    <citation type="submission" date="2019-12" db="EMBL/GenBank/DDBJ databases">
        <authorList>
            <person name="Alioto T."/>
            <person name="Alioto T."/>
            <person name="Gomez Garrido J."/>
        </authorList>
    </citation>
    <scope>NUCLEOTIDE SEQUENCE [LARGE SCALE GENOMIC DNA]</scope>
</reference>
<accession>A0A8S0RKE8</accession>
<gene>
    <name evidence="1" type="ORF">OLEA9_A120716</name>
</gene>
<protein>
    <submittedName>
        <fullName evidence="1">Phospholipid:diacylglycerol acyltransferase 2</fullName>
    </submittedName>
</protein>
<comment type="caution">
    <text evidence="1">The sequence shown here is derived from an EMBL/GenBank/DDBJ whole genome shotgun (WGS) entry which is preliminary data.</text>
</comment>
<dbReference type="PANTHER" id="PTHR11440">
    <property type="entry name" value="LECITHIN-CHOLESTEROL ACYLTRANSFERASE-RELATED"/>
    <property type="match status" value="1"/>
</dbReference>
<dbReference type="GO" id="GO:0006629">
    <property type="term" value="P:lipid metabolic process"/>
    <property type="evidence" value="ECO:0007669"/>
    <property type="project" value="InterPro"/>
</dbReference>